<feature type="region of interest" description="Disordered" evidence="9">
    <location>
        <begin position="466"/>
        <end position="502"/>
    </location>
</feature>
<dbReference type="EMBL" id="FN554889">
    <property type="protein sequence ID" value="CBG69009.1"/>
    <property type="molecule type" value="Genomic_DNA"/>
</dbReference>
<keyword evidence="10" id="KW-0812">Transmembrane</keyword>
<feature type="transmembrane region" description="Helical" evidence="10">
    <location>
        <begin position="136"/>
        <end position="159"/>
    </location>
</feature>
<keyword evidence="6 13" id="KW-0418">Kinase</keyword>
<dbReference type="EC" id="2.7.13.3" evidence="2"/>
<dbReference type="InterPro" id="IPR003594">
    <property type="entry name" value="HATPase_dom"/>
</dbReference>
<feature type="domain" description="Signal transduction histidine kinase subgroup 3 dimerisation and phosphoacceptor" evidence="12">
    <location>
        <begin position="263"/>
        <end position="326"/>
    </location>
</feature>
<evidence type="ECO:0000256" key="6">
    <source>
        <dbReference type="ARBA" id="ARBA00022777"/>
    </source>
</evidence>
<dbReference type="GO" id="GO:0016020">
    <property type="term" value="C:membrane"/>
    <property type="evidence" value="ECO:0007669"/>
    <property type="project" value="InterPro"/>
</dbReference>
<dbReference type="InterPro" id="IPR050482">
    <property type="entry name" value="Sensor_HK_TwoCompSys"/>
</dbReference>
<evidence type="ECO:0000256" key="2">
    <source>
        <dbReference type="ARBA" id="ARBA00012438"/>
    </source>
</evidence>
<dbReference type="eggNOG" id="COG4585">
    <property type="taxonomic scope" value="Bacteria"/>
</dbReference>
<evidence type="ECO:0000256" key="4">
    <source>
        <dbReference type="ARBA" id="ARBA00022679"/>
    </source>
</evidence>
<dbReference type="Pfam" id="PF07730">
    <property type="entry name" value="HisKA_3"/>
    <property type="match status" value="1"/>
</dbReference>
<evidence type="ECO:0000256" key="7">
    <source>
        <dbReference type="ARBA" id="ARBA00022840"/>
    </source>
</evidence>
<dbReference type="Gene3D" id="3.10.450.730">
    <property type="entry name" value="BLIP domain"/>
    <property type="match status" value="1"/>
</dbReference>
<feature type="region of interest" description="Disordered" evidence="9">
    <location>
        <begin position="1"/>
        <end position="64"/>
    </location>
</feature>
<protein>
    <recommendedName>
        <fullName evidence="2">histidine kinase</fullName>
        <ecNumber evidence="2">2.7.13.3</ecNumber>
    </recommendedName>
</protein>
<evidence type="ECO:0000256" key="8">
    <source>
        <dbReference type="ARBA" id="ARBA00023012"/>
    </source>
</evidence>
<dbReference type="PANTHER" id="PTHR24421:SF10">
    <property type="entry name" value="NITRATE_NITRITE SENSOR PROTEIN NARQ"/>
    <property type="match status" value="1"/>
</dbReference>
<dbReference type="InterPro" id="IPR036890">
    <property type="entry name" value="HATPase_C_sf"/>
</dbReference>
<keyword evidence="8" id="KW-0902">Two-component regulatory system</keyword>
<keyword evidence="4" id="KW-0808">Transferase</keyword>
<feature type="transmembrane region" description="Helical" evidence="10">
    <location>
        <begin position="89"/>
        <end position="106"/>
    </location>
</feature>
<feature type="domain" description="Histidine kinase/HSP90-like ATPase" evidence="11">
    <location>
        <begin position="377"/>
        <end position="467"/>
    </location>
</feature>
<feature type="transmembrane region" description="Helical" evidence="10">
    <location>
        <begin position="112"/>
        <end position="129"/>
    </location>
</feature>
<dbReference type="Proteomes" id="UP000001444">
    <property type="component" value="Chromosome"/>
</dbReference>
<reference evidence="13 14" key="1">
    <citation type="journal article" date="2010" name="Mol. Plant Microbe Interact.">
        <title>Streptomyces scabies 87-22 contains a coronafacic acid-like biosynthetic cluster that contributes to plant-microbe interactions.</title>
        <authorList>
            <person name="Bignell D.R."/>
            <person name="Seipke R.F."/>
            <person name="Huguet-Tapia J.C."/>
            <person name="Chambers A.H."/>
            <person name="Parry R.J."/>
            <person name="Loria R."/>
        </authorList>
    </citation>
    <scope>NUCLEOTIDE SEQUENCE [LARGE SCALE GENOMIC DNA]</scope>
    <source>
        <strain evidence="13 14">87.22</strain>
    </source>
</reference>
<keyword evidence="14" id="KW-1185">Reference proteome</keyword>
<keyword evidence="5" id="KW-0547">Nucleotide-binding</keyword>
<proteinExistence type="predicted"/>
<dbReference type="GO" id="GO:0046983">
    <property type="term" value="F:protein dimerization activity"/>
    <property type="evidence" value="ECO:0007669"/>
    <property type="project" value="InterPro"/>
</dbReference>
<evidence type="ECO:0000259" key="11">
    <source>
        <dbReference type="Pfam" id="PF02518"/>
    </source>
</evidence>
<dbReference type="PANTHER" id="PTHR24421">
    <property type="entry name" value="NITRATE/NITRITE SENSOR PROTEIN NARX-RELATED"/>
    <property type="match status" value="1"/>
</dbReference>
<dbReference type="CDD" id="cd16917">
    <property type="entry name" value="HATPase_UhpB-NarQ-NarX-like"/>
    <property type="match status" value="1"/>
</dbReference>
<evidence type="ECO:0000256" key="10">
    <source>
        <dbReference type="SAM" id="Phobius"/>
    </source>
</evidence>
<dbReference type="KEGG" id="scb:SCAB_18851"/>
<evidence type="ECO:0000256" key="9">
    <source>
        <dbReference type="SAM" id="MobiDB-lite"/>
    </source>
</evidence>
<dbReference type="Gene3D" id="3.30.565.10">
    <property type="entry name" value="Histidine kinase-like ATPase, C-terminal domain"/>
    <property type="match status" value="1"/>
</dbReference>
<dbReference type="AlphaFoldDB" id="C9YSZ5"/>
<evidence type="ECO:0000256" key="3">
    <source>
        <dbReference type="ARBA" id="ARBA00022553"/>
    </source>
</evidence>
<evidence type="ECO:0000313" key="14">
    <source>
        <dbReference type="Proteomes" id="UP000001444"/>
    </source>
</evidence>
<evidence type="ECO:0000313" key="13">
    <source>
        <dbReference type="EMBL" id="CBG69009.1"/>
    </source>
</evidence>
<keyword evidence="10" id="KW-1133">Transmembrane helix</keyword>
<organism evidence="13 14">
    <name type="scientific">Streptomyces scabiei (strain 87.22)</name>
    <dbReference type="NCBI Taxonomy" id="680198"/>
    <lineage>
        <taxon>Bacteria</taxon>
        <taxon>Bacillati</taxon>
        <taxon>Actinomycetota</taxon>
        <taxon>Actinomycetes</taxon>
        <taxon>Kitasatosporales</taxon>
        <taxon>Streptomycetaceae</taxon>
        <taxon>Streptomyces</taxon>
    </lineage>
</organism>
<feature type="transmembrane region" description="Helical" evidence="10">
    <location>
        <begin position="210"/>
        <end position="230"/>
    </location>
</feature>
<dbReference type="GO" id="GO:0000155">
    <property type="term" value="F:phosphorelay sensor kinase activity"/>
    <property type="evidence" value="ECO:0007669"/>
    <property type="project" value="InterPro"/>
</dbReference>
<evidence type="ECO:0000259" key="12">
    <source>
        <dbReference type="Pfam" id="PF07730"/>
    </source>
</evidence>
<keyword evidence="3" id="KW-0597">Phosphoprotein</keyword>
<name>C9YSZ5_STRSW</name>
<evidence type="ECO:0000256" key="5">
    <source>
        <dbReference type="ARBA" id="ARBA00022741"/>
    </source>
</evidence>
<dbReference type="HOGENOM" id="CLU_000445_20_11_11"/>
<gene>
    <name evidence="13" type="ordered locus">SCAB_18851</name>
</gene>
<keyword evidence="10" id="KW-0472">Membrane</keyword>
<evidence type="ECO:0000256" key="1">
    <source>
        <dbReference type="ARBA" id="ARBA00000085"/>
    </source>
</evidence>
<feature type="transmembrane region" description="Helical" evidence="10">
    <location>
        <begin position="508"/>
        <end position="529"/>
    </location>
</feature>
<sequence length="610" mass="64591">MTTSRALGYARRRSPTTGPQRSPAATGDLGPDDPYGPHMAALTGRAGARPVDPRRRPGGAVAGHTKPARVVTAELVTTWQYLSGQGRSLLAWWLFAPATAIVVGVVSLPEQPATAIGLLTAAVALICRFTRPVTSLLVGTGITTVALIWPSTTLSASLWPVSVLLAYAVGRQVPDTRRAVAALALATGWQTAAGLADRILSGATPDPSDTGLNVVITVLTVVLPGAIGMLQGERARAMDALYERNTLLEHANLLGESQARMQERARIAGEMHDLLGHRLSLIVLYAGALEMRTRTVAPEINEQADLLRTTSRTALDELRGVLGILRLDGAERPDGTDATVGTREDVTGLAAEARHAHLPLTLTWHGDDLTDADAGTRRAVNRIVREALTNVHKHAPGAPTRLTVTVDAETVTVQVRNAARPPAVPPPSSGLGLAGLRERVRLAGGDFTAGTDPVTGDHIVTAELPLHPRSPSAIGPADGRPVPADRQMPPPGAREIPRARQPRRTRTALSCLAAVAVVVCGGLGFSVYYRIDSAISPGIYRQIRTGDTQDRVRELTGGDSAAAREEGLAERPATPAGTTCEYAMVEGLESVFRFCFKDGKLTQKDKIPRQ</sequence>
<dbReference type="Gene3D" id="1.20.5.1930">
    <property type="match status" value="1"/>
</dbReference>
<dbReference type="STRING" id="680198.SCAB_18851"/>
<dbReference type="Pfam" id="PF02518">
    <property type="entry name" value="HATPase_c"/>
    <property type="match status" value="1"/>
</dbReference>
<comment type="catalytic activity">
    <reaction evidence="1">
        <text>ATP + protein L-histidine = ADP + protein N-phospho-L-histidine.</text>
        <dbReference type="EC" id="2.7.13.3"/>
    </reaction>
</comment>
<keyword evidence="7" id="KW-0067">ATP-binding</keyword>
<dbReference type="SUPFAM" id="SSF55874">
    <property type="entry name" value="ATPase domain of HSP90 chaperone/DNA topoisomerase II/histidine kinase"/>
    <property type="match status" value="1"/>
</dbReference>
<dbReference type="GO" id="GO:0005524">
    <property type="term" value="F:ATP binding"/>
    <property type="evidence" value="ECO:0007669"/>
    <property type="project" value="UniProtKB-KW"/>
</dbReference>
<accession>C9YSZ5</accession>
<dbReference type="InterPro" id="IPR011712">
    <property type="entry name" value="Sig_transdc_His_kin_sub3_dim/P"/>
</dbReference>